<proteinExistence type="predicted"/>
<sequence length="79" mass="9656">MRYRFPWRYSQLFLVKIPLEEKLLKFVNELSQMKYDFHIFLCSKLISKSHTTISSKNCKCLYKVKLIIRPNWMILHETS</sequence>
<name>A0A0K2UJB9_LEPSM</name>
<protein>
    <submittedName>
        <fullName evidence="1">Uncharacterized protein</fullName>
    </submittedName>
</protein>
<organism evidence="1">
    <name type="scientific">Lepeophtheirus salmonis</name>
    <name type="common">Salmon louse</name>
    <name type="synonym">Caligus salmonis</name>
    <dbReference type="NCBI Taxonomy" id="72036"/>
    <lineage>
        <taxon>Eukaryota</taxon>
        <taxon>Metazoa</taxon>
        <taxon>Ecdysozoa</taxon>
        <taxon>Arthropoda</taxon>
        <taxon>Crustacea</taxon>
        <taxon>Multicrustacea</taxon>
        <taxon>Hexanauplia</taxon>
        <taxon>Copepoda</taxon>
        <taxon>Siphonostomatoida</taxon>
        <taxon>Caligidae</taxon>
        <taxon>Lepeophtheirus</taxon>
    </lineage>
</organism>
<dbReference type="EMBL" id="HACA01020676">
    <property type="protein sequence ID" value="CDW38037.1"/>
    <property type="molecule type" value="Transcribed_RNA"/>
</dbReference>
<accession>A0A0K2UJB9</accession>
<evidence type="ECO:0000313" key="1">
    <source>
        <dbReference type="EMBL" id="CDW38037.1"/>
    </source>
</evidence>
<dbReference type="AlphaFoldDB" id="A0A0K2UJB9"/>
<reference evidence="1" key="1">
    <citation type="submission" date="2014-05" db="EMBL/GenBank/DDBJ databases">
        <authorList>
            <person name="Chronopoulou M."/>
        </authorList>
    </citation>
    <scope>NUCLEOTIDE SEQUENCE</scope>
    <source>
        <tissue evidence="1">Whole organism</tissue>
    </source>
</reference>